<dbReference type="PROSITE" id="PS50873">
    <property type="entry name" value="PEROXIDASE_4"/>
    <property type="match status" value="1"/>
</dbReference>
<evidence type="ECO:0000256" key="4">
    <source>
        <dbReference type="ARBA" id="ARBA00022617"/>
    </source>
</evidence>
<evidence type="ECO:0000256" key="2">
    <source>
        <dbReference type="ARBA" id="ARBA00006873"/>
    </source>
</evidence>
<dbReference type="SUPFAM" id="SSF48113">
    <property type="entry name" value="Heme-dependent peroxidases"/>
    <property type="match status" value="1"/>
</dbReference>
<comment type="catalytic activity">
    <reaction evidence="1">
        <text>2 a phenolic donor + H2O2 = 2 a phenolic radical donor + 2 H2O</text>
        <dbReference type="Rhea" id="RHEA:56136"/>
        <dbReference type="ChEBI" id="CHEBI:15377"/>
        <dbReference type="ChEBI" id="CHEBI:16240"/>
        <dbReference type="ChEBI" id="CHEBI:139520"/>
        <dbReference type="ChEBI" id="CHEBI:139521"/>
        <dbReference type="EC" id="1.11.1.7"/>
    </reaction>
</comment>
<keyword evidence="6 11" id="KW-0106">Calcium</keyword>
<keyword evidence="3" id="KW-0575">Peroxidase</keyword>
<evidence type="ECO:0000256" key="1">
    <source>
        <dbReference type="ARBA" id="ARBA00000189"/>
    </source>
</evidence>
<evidence type="ECO:0000256" key="7">
    <source>
        <dbReference type="ARBA" id="ARBA00023002"/>
    </source>
</evidence>
<evidence type="ECO:0000256" key="12">
    <source>
        <dbReference type="PIRSR" id="PIRSR600823-5"/>
    </source>
</evidence>
<dbReference type="Gene3D" id="1.10.520.10">
    <property type="match status" value="1"/>
</dbReference>
<evidence type="ECO:0000256" key="5">
    <source>
        <dbReference type="ARBA" id="ARBA00022723"/>
    </source>
</evidence>
<feature type="binding site" description="axial binding residue" evidence="11">
    <location>
        <position position="81"/>
    </location>
    <ligand>
        <name>heme b</name>
        <dbReference type="ChEBI" id="CHEBI:60344"/>
    </ligand>
    <ligandPart>
        <name>Fe</name>
        <dbReference type="ChEBI" id="CHEBI:18248"/>
    </ligandPart>
</feature>
<dbReference type="PRINTS" id="PR00461">
    <property type="entry name" value="PLPEROXIDASE"/>
</dbReference>
<dbReference type="PRINTS" id="PR00458">
    <property type="entry name" value="PEROXIDASE"/>
</dbReference>
<evidence type="ECO:0000256" key="11">
    <source>
        <dbReference type="PIRSR" id="PIRSR600823-3"/>
    </source>
</evidence>
<organism evidence="14 15">
    <name type="scientific">Triticum urartu</name>
    <name type="common">Red wild einkorn</name>
    <name type="synonym">Crithodium urartu</name>
    <dbReference type="NCBI Taxonomy" id="4572"/>
    <lineage>
        <taxon>Eukaryota</taxon>
        <taxon>Viridiplantae</taxon>
        <taxon>Streptophyta</taxon>
        <taxon>Embryophyta</taxon>
        <taxon>Tracheophyta</taxon>
        <taxon>Spermatophyta</taxon>
        <taxon>Magnoliopsida</taxon>
        <taxon>Liliopsida</taxon>
        <taxon>Poales</taxon>
        <taxon>Poaceae</taxon>
        <taxon>BOP clade</taxon>
        <taxon>Pooideae</taxon>
        <taxon>Triticodae</taxon>
        <taxon>Triticeae</taxon>
        <taxon>Triticinae</taxon>
        <taxon>Triticum</taxon>
    </lineage>
</organism>
<dbReference type="PROSITE" id="PS00435">
    <property type="entry name" value="PEROXIDASE_1"/>
    <property type="match status" value="1"/>
</dbReference>
<dbReference type="Gramene" id="TuG1812G0300005502.01.T01">
    <property type="protein sequence ID" value="TuG1812G0300005502.01.T01.cds271143"/>
    <property type="gene ID" value="TuG1812G0300005502.01"/>
</dbReference>
<dbReference type="InterPro" id="IPR019793">
    <property type="entry name" value="Peroxidases_heam-ligand_BS"/>
</dbReference>
<keyword evidence="7" id="KW-0560">Oxidoreductase</keyword>
<dbReference type="Gene3D" id="1.10.420.10">
    <property type="entry name" value="Peroxidase, domain 2"/>
    <property type="match status" value="1"/>
</dbReference>
<keyword evidence="8 11" id="KW-0408">Iron</keyword>
<name>A0A8R7PXY9_TRIUA</name>
<dbReference type="GO" id="GO:0020037">
    <property type="term" value="F:heme binding"/>
    <property type="evidence" value="ECO:0007669"/>
    <property type="project" value="InterPro"/>
</dbReference>
<reference evidence="14" key="2">
    <citation type="submission" date="2018-03" db="EMBL/GenBank/DDBJ databases">
        <title>The Triticum urartu genome reveals the dynamic nature of wheat genome evolution.</title>
        <authorList>
            <person name="Ling H."/>
            <person name="Ma B."/>
            <person name="Shi X."/>
            <person name="Liu H."/>
            <person name="Dong L."/>
            <person name="Sun H."/>
            <person name="Cao Y."/>
            <person name="Gao Q."/>
            <person name="Zheng S."/>
            <person name="Li Y."/>
            <person name="Yu Y."/>
            <person name="Du H."/>
            <person name="Qi M."/>
            <person name="Li Y."/>
            <person name="Yu H."/>
            <person name="Cui Y."/>
            <person name="Wang N."/>
            <person name="Chen C."/>
            <person name="Wu H."/>
            <person name="Zhao Y."/>
            <person name="Zhang J."/>
            <person name="Li Y."/>
            <person name="Zhou W."/>
            <person name="Zhang B."/>
            <person name="Hu W."/>
            <person name="Eijk M."/>
            <person name="Tang J."/>
            <person name="Witsenboer H."/>
            <person name="Zhao S."/>
            <person name="Li Z."/>
            <person name="Zhang A."/>
            <person name="Wang D."/>
            <person name="Liang C."/>
        </authorList>
    </citation>
    <scope>NUCLEOTIDE SEQUENCE [LARGE SCALE GENOMIC DNA]</scope>
    <source>
        <strain evidence="14">cv. G1812</strain>
    </source>
</reference>
<evidence type="ECO:0000256" key="8">
    <source>
        <dbReference type="ARBA" id="ARBA00023004"/>
    </source>
</evidence>
<keyword evidence="4" id="KW-0349">Heme</keyword>
<keyword evidence="15" id="KW-1185">Reference proteome</keyword>
<dbReference type="InterPro" id="IPR010255">
    <property type="entry name" value="Haem_peroxidase_sf"/>
</dbReference>
<evidence type="ECO:0000256" key="6">
    <source>
        <dbReference type="ARBA" id="ARBA00022837"/>
    </source>
</evidence>
<dbReference type="GO" id="GO:0140825">
    <property type="term" value="F:lactoperoxidase activity"/>
    <property type="evidence" value="ECO:0007669"/>
    <property type="project" value="UniProtKB-EC"/>
</dbReference>
<reference evidence="14" key="3">
    <citation type="submission" date="2022-06" db="UniProtKB">
        <authorList>
            <consortium name="EnsemblPlants"/>
        </authorList>
    </citation>
    <scope>IDENTIFICATION</scope>
</reference>
<evidence type="ECO:0000313" key="15">
    <source>
        <dbReference type="Proteomes" id="UP000015106"/>
    </source>
</evidence>
<evidence type="ECO:0000256" key="9">
    <source>
        <dbReference type="ARBA" id="ARBA00023324"/>
    </source>
</evidence>
<proteinExistence type="inferred from homology"/>
<dbReference type="Pfam" id="PF00141">
    <property type="entry name" value="peroxidase"/>
    <property type="match status" value="1"/>
</dbReference>
<comment type="cofactor">
    <cofactor evidence="11">
        <name>Ca(2+)</name>
        <dbReference type="ChEBI" id="CHEBI:29108"/>
    </cofactor>
    <text evidence="11">Binds 2 calcium ions per subunit.</text>
</comment>
<accession>A0A8R7PXY9</accession>
<dbReference type="GO" id="GO:0006979">
    <property type="term" value="P:response to oxidative stress"/>
    <property type="evidence" value="ECO:0007669"/>
    <property type="project" value="InterPro"/>
</dbReference>
<dbReference type="InterPro" id="IPR000823">
    <property type="entry name" value="Peroxidase_pln"/>
</dbReference>
<comment type="similarity">
    <text evidence="2">Belongs to the peroxidase family. Ascorbate peroxidase subfamily.</text>
</comment>
<evidence type="ECO:0000259" key="13">
    <source>
        <dbReference type="PROSITE" id="PS50873"/>
    </source>
</evidence>
<keyword evidence="9" id="KW-0376">Hydrogen peroxide</keyword>
<dbReference type="EnsemblPlants" id="TuG1812G0300005502.01.T01">
    <property type="protein sequence ID" value="TuG1812G0300005502.01.T01.cds271143"/>
    <property type="gene ID" value="TuG1812G0300005502.01"/>
</dbReference>
<feature type="disulfide bond" evidence="12">
    <location>
        <begin position="88"/>
        <end position="118"/>
    </location>
</feature>
<dbReference type="GO" id="GO:0042744">
    <property type="term" value="P:hydrogen peroxide catabolic process"/>
    <property type="evidence" value="ECO:0007669"/>
    <property type="project" value="UniProtKB-KW"/>
</dbReference>
<keyword evidence="12" id="KW-1015">Disulfide bond</keyword>
<protein>
    <recommendedName>
        <fullName evidence="13">Plant heme peroxidase family profile domain-containing protein</fullName>
    </recommendedName>
</protein>
<evidence type="ECO:0000256" key="3">
    <source>
        <dbReference type="ARBA" id="ARBA00022559"/>
    </source>
</evidence>
<dbReference type="AlphaFoldDB" id="A0A8R7PXY9"/>
<dbReference type="GO" id="GO:0046872">
    <property type="term" value="F:metal ion binding"/>
    <property type="evidence" value="ECO:0007669"/>
    <property type="project" value="UniProtKB-KW"/>
</dbReference>
<feature type="binding site" evidence="10">
    <location>
        <position position="51"/>
    </location>
    <ligand>
        <name>substrate</name>
    </ligand>
</feature>
<evidence type="ECO:0000256" key="10">
    <source>
        <dbReference type="PIRSR" id="PIRSR600823-2"/>
    </source>
</evidence>
<comment type="cofactor">
    <cofactor evidence="11">
        <name>heme b</name>
        <dbReference type="ChEBI" id="CHEBI:60344"/>
    </cofactor>
    <text evidence="11">Binds 1 heme b (iron(II)-protoporphyrin IX) group per subunit.</text>
</comment>
<reference evidence="15" key="1">
    <citation type="journal article" date="2013" name="Nature">
        <title>Draft genome of the wheat A-genome progenitor Triticum urartu.</title>
        <authorList>
            <person name="Ling H.Q."/>
            <person name="Zhao S."/>
            <person name="Liu D."/>
            <person name="Wang J."/>
            <person name="Sun H."/>
            <person name="Zhang C."/>
            <person name="Fan H."/>
            <person name="Li D."/>
            <person name="Dong L."/>
            <person name="Tao Y."/>
            <person name="Gao C."/>
            <person name="Wu H."/>
            <person name="Li Y."/>
            <person name="Cui Y."/>
            <person name="Guo X."/>
            <person name="Zheng S."/>
            <person name="Wang B."/>
            <person name="Yu K."/>
            <person name="Liang Q."/>
            <person name="Yang W."/>
            <person name="Lou X."/>
            <person name="Chen J."/>
            <person name="Feng M."/>
            <person name="Jian J."/>
            <person name="Zhang X."/>
            <person name="Luo G."/>
            <person name="Jiang Y."/>
            <person name="Liu J."/>
            <person name="Wang Z."/>
            <person name="Sha Y."/>
            <person name="Zhang B."/>
            <person name="Wu H."/>
            <person name="Tang D."/>
            <person name="Shen Q."/>
            <person name="Xue P."/>
            <person name="Zou S."/>
            <person name="Wang X."/>
            <person name="Liu X."/>
            <person name="Wang F."/>
            <person name="Yang Y."/>
            <person name="An X."/>
            <person name="Dong Z."/>
            <person name="Zhang K."/>
            <person name="Zhang X."/>
            <person name="Luo M.C."/>
            <person name="Dvorak J."/>
            <person name="Tong Y."/>
            <person name="Wang J."/>
            <person name="Yang H."/>
            <person name="Li Z."/>
            <person name="Wang D."/>
            <person name="Zhang A."/>
            <person name="Wang J."/>
        </authorList>
    </citation>
    <scope>NUCLEOTIDE SEQUENCE</scope>
    <source>
        <strain evidence="15">cv. G1812</strain>
    </source>
</reference>
<feature type="binding site" evidence="11">
    <location>
        <position position="82"/>
    </location>
    <ligand>
        <name>Ca(2+)</name>
        <dbReference type="ChEBI" id="CHEBI:29108"/>
        <label>2</label>
    </ligand>
</feature>
<keyword evidence="5 11" id="KW-0479">Metal-binding</keyword>
<evidence type="ECO:0000313" key="14">
    <source>
        <dbReference type="EnsemblPlants" id="TuG1812G0300005502.01.T01.cds271143"/>
    </source>
</evidence>
<sequence>NRAARIVSCADILAFAARDSINLTGGNALYQVPAGLRDGNISTADSVFGLPSPNLTADGLIQSFKDKTLTAEEMVILSGAHTLGRSHCDSFIFRNHERLASGTISPTYQVTNRCRRRCARRTRSKWPT</sequence>
<dbReference type="Proteomes" id="UP000015106">
    <property type="component" value="Chromosome 3"/>
</dbReference>
<dbReference type="InterPro" id="IPR002016">
    <property type="entry name" value="Haem_peroxidase"/>
</dbReference>
<feature type="domain" description="Plant heme peroxidase family profile" evidence="13">
    <location>
        <begin position="1"/>
        <end position="128"/>
    </location>
</feature>
<dbReference type="PANTHER" id="PTHR31235">
    <property type="entry name" value="PEROXIDASE 25-RELATED"/>
    <property type="match status" value="1"/>
</dbReference>